<keyword evidence="2" id="KW-1185">Reference proteome</keyword>
<dbReference type="RefSeq" id="WP_338095637.1">
    <property type="nucleotide sequence ID" value="NZ_JAWDKB010000002.1"/>
</dbReference>
<dbReference type="AlphaFoldDB" id="A0AAE4SBU4"/>
<evidence type="ECO:0000313" key="2">
    <source>
        <dbReference type="Proteomes" id="UP001283212"/>
    </source>
</evidence>
<name>A0AAE4SBU4_9EURY</name>
<proteinExistence type="predicted"/>
<dbReference type="EMBL" id="JAWDKB010000002">
    <property type="protein sequence ID" value="MDV0443103.1"/>
    <property type="molecule type" value="Genomic_DNA"/>
</dbReference>
<accession>A0AAE4SBU4</accession>
<organism evidence="1 2">
    <name type="scientific">Methanorbis rubei</name>
    <dbReference type="NCBI Taxonomy" id="3028300"/>
    <lineage>
        <taxon>Archaea</taxon>
        <taxon>Methanobacteriati</taxon>
        <taxon>Methanobacteriota</taxon>
        <taxon>Stenosarchaea group</taxon>
        <taxon>Methanomicrobia</taxon>
        <taxon>Methanomicrobiales</taxon>
        <taxon>Methanocorpusculaceae</taxon>
        <taxon>Methanorbis</taxon>
    </lineage>
</organism>
<sequence>MNRHGGAFALFCILLFSFFVTGFAAGETVDGNDTVSDDGLSYGYSVSRYSESDDSLQVVVIDIDTENRFSYGERGLVLADSFDPTSIPQTYDRAAAREALGYDLYMSNLSLHSEIVMAYQARYPELPYGDAKYIYHYGNRLTLEFRPDGSFGKGTFSTEYTDTPPASLELPYTNSNSFQRPGSLKELKDAWKEIMSLIHGEDFDVYHMGNSSNRRIAHSL</sequence>
<reference evidence="1 2" key="1">
    <citation type="submission" date="2023-06" db="EMBL/GenBank/DDBJ databases">
        <title>Genome sequence of Methancorpusculaceae sp. Cs1.</title>
        <authorList>
            <person name="Protasov E."/>
            <person name="Platt K."/>
            <person name="Poehlein A."/>
            <person name="Daniel R."/>
            <person name="Brune A."/>
        </authorList>
    </citation>
    <scope>NUCLEOTIDE SEQUENCE [LARGE SCALE GENOMIC DNA]</scope>
    <source>
        <strain evidence="1 2">Cs1</strain>
    </source>
</reference>
<dbReference type="Proteomes" id="UP001283212">
    <property type="component" value="Unassembled WGS sequence"/>
</dbReference>
<comment type="caution">
    <text evidence="1">The sequence shown here is derived from an EMBL/GenBank/DDBJ whole genome shotgun (WGS) entry which is preliminary data.</text>
</comment>
<protein>
    <submittedName>
        <fullName evidence="1">Uncharacterized protein</fullName>
    </submittedName>
</protein>
<gene>
    <name evidence="1" type="ORF">McpCs1_04710</name>
</gene>
<evidence type="ECO:0000313" key="1">
    <source>
        <dbReference type="EMBL" id="MDV0443103.1"/>
    </source>
</evidence>